<sequence length="191" mass="20475">MAMSHDHDLDNALHRKSLTKIVTSGHKMAVEIWQYAKVPVPREDRVCRYGCIGTVETPEHIWLECAGSLCVGAYVHGRGASGVAGSGRRQCGGDANVAVFQALPGGTWENSCIDRIGAGGWTFCPPLVRGGVAEQSQPVSPTKVPTQQRFLRVFLASAGLGVGASNGANLRNSHTHTHTIYTRAFPIRKVS</sequence>
<dbReference type="AlphaFoldDB" id="A0A4Y7TE25"/>
<evidence type="ECO:0000313" key="1">
    <source>
        <dbReference type="EMBL" id="TEB31789.1"/>
    </source>
</evidence>
<comment type="caution">
    <text evidence="1">The sequence shown here is derived from an EMBL/GenBank/DDBJ whole genome shotgun (WGS) entry which is preliminary data.</text>
</comment>
<keyword evidence="2" id="KW-1185">Reference proteome</keyword>
<dbReference type="Proteomes" id="UP000298030">
    <property type="component" value="Unassembled WGS sequence"/>
</dbReference>
<reference evidence="1 2" key="1">
    <citation type="journal article" date="2019" name="Nat. Ecol. Evol.">
        <title>Megaphylogeny resolves global patterns of mushroom evolution.</title>
        <authorList>
            <person name="Varga T."/>
            <person name="Krizsan K."/>
            <person name="Foldi C."/>
            <person name="Dima B."/>
            <person name="Sanchez-Garcia M."/>
            <person name="Sanchez-Ramirez S."/>
            <person name="Szollosi G.J."/>
            <person name="Szarkandi J.G."/>
            <person name="Papp V."/>
            <person name="Albert L."/>
            <person name="Andreopoulos W."/>
            <person name="Angelini C."/>
            <person name="Antonin V."/>
            <person name="Barry K.W."/>
            <person name="Bougher N.L."/>
            <person name="Buchanan P."/>
            <person name="Buyck B."/>
            <person name="Bense V."/>
            <person name="Catcheside P."/>
            <person name="Chovatia M."/>
            <person name="Cooper J."/>
            <person name="Damon W."/>
            <person name="Desjardin D."/>
            <person name="Finy P."/>
            <person name="Geml J."/>
            <person name="Haridas S."/>
            <person name="Hughes K."/>
            <person name="Justo A."/>
            <person name="Karasinski D."/>
            <person name="Kautmanova I."/>
            <person name="Kiss B."/>
            <person name="Kocsube S."/>
            <person name="Kotiranta H."/>
            <person name="LaButti K.M."/>
            <person name="Lechner B.E."/>
            <person name="Liimatainen K."/>
            <person name="Lipzen A."/>
            <person name="Lukacs Z."/>
            <person name="Mihaltcheva S."/>
            <person name="Morgado L.N."/>
            <person name="Niskanen T."/>
            <person name="Noordeloos M.E."/>
            <person name="Ohm R.A."/>
            <person name="Ortiz-Santana B."/>
            <person name="Ovrebo C."/>
            <person name="Racz N."/>
            <person name="Riley R."/>
            <person name="Savchenko A."/>
            <person name="Shiryaev A."/>
            <person name="Soop K."/>
            <person name="Spirin V."/>
            <person name="Szebenyi C."/>
            <person name="Tomsovsky M."/>
            <person name="Tulloss R.E."/>
            <person name="Uehling J."/>
            <person name="Grigoriev I.V."/>
            <person name="Vagvolgyi C."/>
            <person name="Papp T."/>
            <person name="Martin F.M."/>
            <person name="Miettinen O."/>
            <person name="Hibbett D.S."/>
            <person name="Nagy L.G."/>
        </authorList>
    </citation>
    <scope>NUCLEOTIDE SEQUENCE [LARGE SCALE GENOMIC DNA]</scope>
    <source>
        <strain evidence="1 2">FP101781</strain>
    </source>
</reference>
<proteinExistence type="predicted"/>
<dbReference type="EMBL" id="QPFP01000017">
    <property type="protein sequence ID" value="TEB31789.1"/>
    <property type="molecule type" value="Genomic_DNA"/>
</dbReference>
<dbReference type="OrthoDB" id="2985334at2759"/>
<evidence type="ECO:0000313" key="2">
    <source>
        <dbReference type="Proteomes" id="UP000298030"/>
    </source>
</evidence>
<accession>A0A4Y7TE25</accession>
<name>A0A4Y7TE25_COPMI</name>
<gene>
    <name evidence="1" type="ORF">FA13DRAFT_1709302</name>
</gene>
<organism evidence="1 2">
    <name type="scientific">Coprinellus micaceus</name>
    <name type="common">Glistening ink-cap mushroom</name>
    <name type="synonym">Coprinus micaceus</name>
    <dbReference type="NCBI Taxonomy" id="71717"/>
    <lineage>
        <taxon>Eukaryota</taxon>
        <taxon>Fungi</taxon>
        <taxon>Dikarya</taxon>
        <taxon>Basidiomycota</taxon>
        <taxon>Agaricomycotina</taxon>
        <taxon>Agaricomycetes</taxon>
        <taxon>Agaricomycetidae</taxon>
        <taxon>Agaricales</taxon>
        <taxon>Agaricineae</taxon>
        <taxon>Psathyrellaceae</taxon>
        <taxon>Coprinellus</taxon>
    </lineage>
</organism>
<protein>
    <submittedName>
        <fullName evidence="1">Uncharacterized protein</fullName>
    </submittedName>
</protein>